<dbReference type="Gene3D" id="3.10.20.30">
    <property type="match status" value="1"/>
</dbReference>
<keyword evidence="10" id="KW-1185">Reference proteome</keyword>
<dbReference type="PANTHER" id="PTHR23426:SF65">
    <property type="entry name" value="FERREDOXIN-2, MITOCHONDRIAL"/>
    <property type="match status" value="1"/>
</dbReference>
<evidence type="ECO:0000256" key="4">
    <source>
        <dbReference type="ARBA" id="ARBA00023004"/>
    </source>
</evidence>
<sequence>MPVIRFVREQRDVECYPGENLREVALREGIELYGLKGRLGNCGGCGQCITCFVEVVEGGAANALTEQTAVEQLKLRRRPQSWRLACQALVQKSVMVLTRPQVGLADREGDLARARTQPLPEGPTAWPVPPDAEEPEAEDGTAPDPSATSDEGGVLPADGR</sequence>
<dbReference type="InterPro" id="IPR036010">
    <property type="entry name" value="2Fe-2S_ferredoxin-like_sf"/>
</dbReference>
<feature type="compositionally biased region" description="Acidic residues" evidence="7">
    <location>
        <begin position="131"/>
        <end position="141"/>
    </location>
</feature>
<keyword evidence="5" id="KW-0411">Iron-sulfur</keyword>
<dbReference type="SUPFAM" id="SSF54292">
    <property type="entry name" value="2Fe-2S ferredoxin-like"/>
    <property type="match status" value="1"/>
</dbReference>
<keyword evidence="3" id="KW-0479">Metal-binding</keyword>
<protein>
    <submittedName>
        <fullName evidence="9">2Fe-2S iron-sulfur cluster-binding protein</fullName>
    </submittedName>
</protein>
<dbReference type="RefSeq" id="WP_323306717.1">
    <property type="nucleotide sequence ID" value="NZ_JAYGHX010000017.1"/>
</dbReference>
<dbReference type="Pfam" id="PF00111">
    <property type="entry name" value="Fer2"/>
    <property type="match status" value="1"/>
</dbReference>
<dbReference type="CDD" id="cd00207">
    <property type="entry name" value="fer2"/>
    <property type="match status" value="1"/>
</dbReference>
<dbReference type="InterPro" id="IPR001041">
    <property type="entry name" value="2Fe-2S_ferredoxin-type"/>
</dbReference>
<evidence type="ECO:0000313" key="10">
    <source>
        <dbReference type="Proteomes" id="UP001304461"/>
    </source>
</evidence>
<dbReference type="InterPro" id="IPR001055">
    <property type="entry name" value="Adrenodoxin-like"/>
</dbReference>
<comment type="cofactor">
    <cofactor evidence="6">
        <name>[2Fe-2S] cluster</name>
        <dbReference type="ChEBI" id="CHEBI:190135"/>
    </cofactor>
</comment>
<dbReference type="EMBL" id="JAYGHX010000017">
    <property type="protein sequence ID" value="MEA5392799.1"/>
    <property type="molecule type" value="Genomic_DNA"/>
</dbReference>
<evidence type="ECO:0000256" key="2">
    <source>
        <dbReference type="ARBA" id="ARBA00022714"/>
    </source>
</evidence>
<dbReference type="PANTHER" id="PTHR23426">
    <property type="entry name" value="FERREDOXIN/ADRENODOXIN"/>
    <property type="match status" value="1"/>
</dbReference>
<evidence type="ECO:0000256" key="6">
    <source>
        <dbReference type="ARBA" id="ARBA00034078"/>
    </source>
</evidence>
<organism evidence="9 10">
    <name type="scientific">Cyanobium gracile UHCC 0139</name>
    <dbReference type="NCBI Taxonomy" id="3110308"/>
    <lineage>
        <taxon>Bacteria</taxon>
        <taxon>Bacillati</taxon>
        <taxon>Cyanobacteriota</taxon>
        <taxon>Cyanophyceae</taxon>
        <taxon>Synechococcales</taxon>
        <taxon>Prochlorococcaceae</taxon>
        <taxon>Cyanobium</taxon>
    </lineage>
</organism>
<evidence type="ECO:0000313" key="9">
    <source>
        <dbReference type="EMBL" id="MEA5392799.1"/>
    </source>
</evidence>
<evidence type="ECO:0000256" key="3">
    <source>
        <dbReference type="ARBA" id="ARBA00022723"/>
    </source>
</evidence>
<feature type="region of interest" description="Disordered" evidence="7">
    <location>
        <begin position="105"/>
        <end position="160"/>
    </location>
</feature>
<evidence type="ECO:0000259" key="8">
    <source>
        <dbReference type="PROSITE" id="PS51085"/>
    </source>
</evidence>
<reference evidence="9 10" key="1">
    <citation type="submission" date="2023-12" db="EMBL/GenBank/DDBJ databases">
        <title>Baltic Sea Cyanobacteria.</title>
        <authorList>
            <person name="Delbaje E."/>
            <person name="Fewer D.P."/>
            <person name="Shishido T.K."/>
        </authorList>
    </citation>
    <scope>NUCLEOTIDE SEQUENCE [LARGE SCALE GENOMIC DNA]</scope>
    <source>
        <strain evidence="9 10">UHCC 0139</strain>
    </source>
</reference>
<comment type="caution">
    <text evidence="9">The sequence shown here is derived from an EMBL/GenBank/DDBJ whole genome shotgun (WGS) entry which is preliminary data.</text>
</comment>
<evidence type="ECO:0000256" key="1">
    <source>
        <dbReference type="ARBA" id="ARBA00010914"/>
    </source>
</evidence>
<feature type="domain" description="2Fe-2S ferredoxin-type" evidence="8">
    <location>
        <begin position="2"/>
        <end position="102"/>
    </location>
</feature>
<gene>
    <name evidence="9" type="ORF">VB738_16170</name>
</gene>
<evidence type="ECO:0000256" key="7">
    <source>
        <dbReference type="SAM" id="MobiDB-lite"/>
    </source>
</evidence>
<dbReference type="PROSITE" id="PS51085">
    <property type="entry name" value="2FE2S_FER_2"/>
    <property type="match status" value="1"/>
</dbReference>
<proteinExistence type="inferred from homology"/>
<accession>A0ABU5RYF6</accession>
<dbReference type="InterPro" id="IPR012675">
    <property type="entry name" value="Beta-grasp_dom_sf"/>
</dbReference>
<keyword evidence="2" id="KW-0001">2Fe-2S</keyword>
<keyword evidence="4" id="KW-0408">Iron</keyword>
<evidence type="ECO:0000256" key="5">
    <source>
        <dbReference type="ARBA" id="ARBA00023014"/>
    </source>
</evidence>
<dbReference type="Proteomes" id="UP001304461">
    <property type="component" value="Unassembled WGS sequence"/>
</dbReference>
<comment type="similarity">
    <text evidence="1">Belongs to the adrenodoxin/putidaredoxin family.</text>
</comment>
<name>A0ABU5RYF6_9CYAN</name>